<dbReference type="CDD" id="cd08977">
    <property type="entry name" value="SusD"/>
    <property type="match status" value="1"/>
</dbReference>
<evidence type="ECO:0000259" key="6">
    <source>
        <dbReference type="Pfam" id="PF07980"/>
    </source>
</evidence>
<gene>
    <name evidence="8" type="ORF">EZS27_000068</name>
</gene>
<reference evidence="8" key="1">
    <citation type="submission" date="2019-03" db="EMBL/GenBank/DDBJ databases">
        <title>Single cell metagenomics reveals metabolic interactions within the superorganism composed of flagellate Streblomastix strix and complex community of Bacteroidetes bacteria on its surface.</title>
        <authorList>
            <person name="Treitli S.C."/>
            <person name="Kolisko M."/>
            <person name="Husnik F."/>
            <person name="Keeling P."/>
            <person name="Hampl V."/>
        </authorList>
    </citation>
    <scope>NUCLEOTIDE SEQUENCE</scope>
    <source>
        <strain evidence="8">STM</strain>
    </source>
</reference>
<evidence type="ECO:0000259" key="7">
    <source>
        <dbReference type="Pfam" id="PF14322"/>
    </source>
</evidence>
<dbReference type="InterPro" id="IPR011990">
    <property type="entry name" value="TPR-like_helical_dom_sf"/>
</dbReference>
<keyword evidence="4" id="KW-0998">Cell outer membrane</keyword>
<dbReference type="Gene3D" id="1.25.40.390">
    <property type="match status" value="1"/>
</dbReference>
<keyword evidence="5" id="KW-1133">Transmembrane helix</keyword>
<name>A0A5J4T2A0_9ZZZZ</name>
<dbReference type="PROSITE" id="PS51257">
    <property type="entry name" value="PROKAR_LIPOPROTEIN"/>
    <property type="match status" value="1"/>
</dbReference>
<keyword evidence="2" id="KW-0732">Signal</keyword>
<dbReference type="SUPFAM" id="SSF48452">
    <property type="entry name" value="TPR-like"/>
    <property type="match status" value="1"/>
</dbReference>
<evidence type="ECO:0000256" key="4">
    <source>
        <dbReference type="ARBA" id="ARBA00023237"/>
    </source>
</evidence>
<dbReference type="InterPro" id="IPR033985">
    <property type="entry name" value="SusD-like_N"/>
</dbReference>
<protein>
    <submittedName>
        <fullName evidence="8">RagB/SusD family nutrient uptake outer membrane protein</fullName>
    </submittedName>
</protein>
<dbReference type="GO" id="GO:0009279">
    <property type="term" value="C:cell outer membrane"/>
    <property type="evidence" value="ECO:0007669"/>
    <property type="project" value="UniProtKB-SubCell"/>
</dbReference>
<evidence type="ECO:0000256" key="5">
    <source>
        <dbReference type="SAM" id="Phobius"/>
    </source>
</evidence>
<keyword evidence="5" id="KW-0812">Transmembrane</keyword>
<dbReference type="Pfam" id="PF07980">
    <property type="entry name" value="SusD_RagB"/>
    <property type="match status" value="1"/>
</dbReference>
<feature type="domain" description="SusD-like N-terminal" evidence="7">
    <location>
        <begin position="120"/>
        <end position="240"/>
    </location>
</feature>
<evidence type="ECO:0000256" key="3">
    <source>
        <dbReference type="ARBA" id="ARBA00023136"/>
    </source>
</evidence>
<feature type="domain" description="RagB/SusD" evidence="6">
    <location>
        <begin position="302"/>
        <end position="544"/>
    </location>
</feature>
<evidence type="ECO:0000256" key="2">
    <source>
        <dbReference type="ARBA" id="ARBA00022729"/>
    </source>
</evidence>
<keyword evidence="3 5" id="KW-0472">Membrane</keyword>
<dbReference type="AlphaFoldDB" id="A0A5J4T2A0"/>
<proteinExistence type="predicted"/>
<evidence type="ECO:0000256" key="1">
    <source>
        <dbReference type="ARBA" id="ARBA00004442"/>
    </source>
</evidence>
<feature type="transmembrane region" description="Helical" evidence="5">
    <location>
        <begin position="7"/>
        <end position="24"/>
    </location>
</feature>
<comment type="caution">
    <text evidence="8">The sequence shown here is derived from an EMBL/GenBank/DDBJ whole genome shotgun (WGS) entry which is preliminary data.</text>
</comment>
<dbReference type="EMBL" id="SNRY01000001">
    <property type="protein sequence ID" value="KAA6352616.1"/>
    <property type="molecule type" value="Genomic_DNA"/>
</dbReference>
<dbReference type="InterPro" id="IPR012944">
    <property type="entry name" value="SusD_RagB_dom"/>
</dbReference>
<accession>A0A5J4T2A0</accession>
<comment type="subcellular location">
    <subcellularLocation>
        <location evidence="1">Cell outer membrane</location>
    </subcellularLocation>
</comment>
<dbReference type="Pfam" id="PF14322">
    <property type="entry name" value="SusD-like_3"/>
    <property type="match status" value="1"/>
</dbReference>
<organism evidence="8">
    <name type="scientific">termite gut metagenome</name>
    <dbReference type="NCBI Taxonomy" id="433724"/>
    <lineage>
        <taxon>unclassified sequences</taxon>
        <taxon>metagenomes</taxon>
        <taxon>organismal metagenomes</taxon>
    </lineage>
</organism>
<sequence>MIMNKNYFLYKIAILTIGVFLFGSCDDSFLEEKKMWGKYDESIFAHELHTGWYIDKIYSDFFVNYNSPTKVLVASWLDRSKWTEEQAGLTDEIREDKKWSTTDEVPLTYYGEPVGSSMANNPYTRIRNCTFLIDNIDEKGTSMSDDFRNAAKGQMYFLRGLQYYDLVRTYGGIPIVTSIQAASAFDESIKLPRASVTECIKQILKDLDAAAELLPINWGAADYGRFTRAAALAMKSRVLLTYASPLFNKNWDNTNDKRWDAALKAGLAAERELSANGYGSAITNAKQWAEVFYNFDNKFSGEAIMVNLMASTVTNSNNGQYSGWEKSVRLRSQGGNGGVKVPLQMINSFPMKDGTRPSIGSGYNELTFFLDRDPRFYRTFAFSGSVWGTKDKPNDVVWAYRCIYVNNNKEEYIYSDANDSNCPAFVCKMSNPNLSGTIDYSGVDIIYYRYGELLLNIAECYAAKGEIDKCIEYLSKIRVRIGIAKGNNNYGIGTSLTKHQALEACLYERRIELAYEGVRVWDLQRWMLYGEEDGKPNETCQKLGVTPLNGISRIGKYLQAIQRSANNKDEVLKTERANYHVNPDVTTFETDLRDLATFYSSNFELADPSSPLDNINTKGEDGKTLPSPITWRNNYYIWGLRSNILSTNSWLEQTKDWSNGTFDYQDDEPFEYSDN</sequence>
<evidence type="ECO:0000313" key="8">
    <source>
        <dbReference type="EMBL" id="KAA6352616.1"/>
    </source>
</evidence>